<dbReference type="NCBIfam" id="TIGR00229">
    <property type="entry name" value="sensory_box"/>
    <property type="match status" value="1"/>
</dbReference>
<reference evidence="3 4" key="1">
    <citation type="submission" date="2021-02" db="EMBL/GenBank/DDBJ databases">
        <title>PHA producing bacteria isolated from coastal sediment in Guangdong, Shenzhen.</title>
        <authorList>
            <person name="Zheng W."/>
            <person name="Yu S."/>
            <person name="Huang Y."/>
        </authorList>
    </citation>
    <scope>NUCLEOTIDE SEQUENCE [LARGE SCALE GENOMIC DNA]</scope>
    <source>
        <strain evidence="3 4">TN21-5</strain>
    </source>
</reference>
<dbReference type="SMART" id="SM00091">
    <property type="entry name" value="PAS"/>
    <property type="match status" value="1"/>
</dbReference>
<dbReference type="EMBL" id="JAFKDB010000002">
    <property type="protein sequence ID" value="MBN7768385.1"/>
    <property type="molecule type" value="Genomic_DNA"/>
</dbReference>
<dbReference type="Gene3D" id="3.30.450.20">
    <property type="entry name" value="PAS domain"/>
    <property type="match status" value="1"/>
</dbReference>
<keyword evidence="1" id="KW-1133">Transmembrane helix</keyword>
<dbReference type="RefSeq" id="WP_206556358.1">
    <property type="nucleotide sequence ID" value="NZ_JAFKDB010000002.1"/>
</dbReference>
<gene>
    <name evidence="3" type="ORF">JYP53_00520</name>
</gene>
<name>A0ABS3BAP3_9GAMM</name>
<keyword evidence="1" id="KW-0812">Transmembrane</keyword>
<feature type="domain" description="PAS" evidence="2">
    <location>
        <begin position="215"/>
        <end position="285"/>
    </location>
</feature>
<dbReference type="InterPro" id="IPR035965">
    <property type="entry name" value="PAS-like_dom_sf"/>
</dbReference>
<dbReference type="PROSITE" id="PS50112">
    <property type="entry name" value="PAS"/>
    <property type="match status" value="1"/>
</dbReference>
<evidence type="ECO:0000313" key="4">
    <source>
        <dbReference type="Proteomes" id="UP000664344"/>
    </source>
</evidence>
<accession>A0ABS3BAP3</accession>
<keyword evidence="1" id="KW-0472">Membrane</keyword>
<comment type="caution">
    <text evidence="3">The sequence shown here is derived from an EMBL/GenBank/DDBJ whole genome shotgun (WGS) entry which is preliminary data.</text>
</comment>
<feature type="transmembrane region" description="Helical" evidence="1">
    <location>
        <begin position="20"/>
        <end position="38"/>
    </location>
</feature>
<evidence type="ECO:0000313" key="3">
    <source>
        <dbReference type="EMBL" id="MBN7768385.1"/>
    </source>
</evidence>
<feature type="transmembrane region" description="Helical" evidence="1">
    <location>
        <begin position="153"/>
        <end position="173"/>
    </location>
</feature>
<dbReference type="InterPro" id="IPR000014">
    <property type="entry name" value="PAS"/>
</dbReference>
<dbReference type="Pfam" id="PF00989">
    <property type="entry name" value="PAS"/>
    <property type="match status" value="1"/>
</dbReference>
<proteinExistence type="predicted"/>
<dbReference type="Proteomes" id="UP000664344">
    <property type="component" value="Unassembled WGS sequence"/>
</dbReference>
<sequence length="333" mass="36133">MDGDLPERNPPPRIRLWPGLWAPLIILIFGALSTLALSERVTWEISALARQTYQAEHQALAAGIAAHVKGASGSDLPAGFSSALASELPDGMKVRIDTLARHTKQALIELGQLSSPLESLSRRTELSLPGRHWMITTTPDASLIRHPVQEARWLILTAGASLTTLAALLALAGCFRLHGARTRDQKQQAALHRNHQQITNLQVEKSALRQALNDSETRSRDLVSLCGALIAELDDSGRIGFVSPQVADLLGHAPSDLTNQPFEHLIAPEDVGRFRECLEGARQEGHPARIDLTLSAKNDTDTVSACLRLKTMKDPIHGITGFRLSATPTLSLT</sequence>
<evidence type="ECO:0000259" key="2">
    <source>
        <dbReference type="PROSITE" id="PS50112"/>
    </source>
</evidence>
<dbReference type="SUPFAM" id="SSF55785">
    <property type="entry name" value="PYP-like sensor domain (PAS domain)"/>
    <property type="match status" value="1"/>
</dbReference>
<protein>
    <submittedName>
        <fullName evidence="3">PAS domain-containing protein</fullName>
    </submittedName>
</protein>
<organism evidence="3 4">
    <name type="scientific">Marinobacter daepoensis</name>
    <dbReference type="NCBI Taxonomy" id="262077"/>
    <lineage>
        <taxon>Bacteria</taxon>
        <taxon>Pseudomonadati</taxon>
        <taxon>Pseudomonadota</taxon>
        <taxon>Gammaproteobacteria</taxon>
        <taxon>Pseudomonadales</taxon>
        <taxon>Marinobacteraceae</taxon>
        <taxon>Marinobacter</taxon>
    </lineage>
</organism>
<keyword evidence="4" id="KW-1185">Reference proteome</keyword>
<evidence type="ECO:0000256" key="1">
    <source>
        <dbReference type="SAM" id="Phobius"/>
    </source>
</evidence>
<dbReference type="CDD" id="cd00130">
    <property type="entry name" value="PAS"/>
    <property type="match status" value="1"/>
</dbReference>
<dbReference type="InterPro" id="IPR013767">
    <property type="entry name" value="PAS_fold"/>
</dbReference>